<keyword evidence="4" id="KW-1185">Reference proteome</keyword>
<feature type="compositionally biased region" description="Basic and acidic residues" evidence="1">
    <location>
        <begin position="34"/>
        <end position="46"/>
    </location>
</feature>
<organism evidence="3 4">
    <name type="scientific">Coccomyxa subellipsoidea</name>
    <dbReference type="NCBI Taxonomy" id="248742"/>
    <lineage>
        <taxon>Eukaryota</taxon>
        <taxon>Viridiplantae</taxon>
        <taxon>Chlorophyta</taxon>
        <taxon>core chlorophytes</taxon>
        <taxon>Trebouxiophyceae</taxon>
        <taxon>Trebouxiophyceae incertae sedis</taxon>
        <taxon>Coccomyxaceae</taxon>
        <taxon>Coccomyxa</taxon>
    </lineage>
</organism>
<feature type="region of interest" description="Disordered" evidence="1">
    <location>
        <begin position="321"/>
        <end position="363"/>
    </location>
</feature>
<feature type="compositionally biased region" description="Basic residues" evidence="1">
    <location>
        <begin position="136"/>
        <end position="145"/>
    </location>
</feature>
<evidence type="ECO:0000313" key="3">
    <source>
        <dbReference type="EMBL" id="KAK9918688.1"/>
    </source>
</evidence>
<dbReference type="Gene3D" id="1.20.5.170">
    <property type="match status" value="1"/>
</dbReference>
<dbReference type="Proteomes" id="UP001491310">
    <property type="component" value="Unassembled WGS sequence"/>
</dbReference>
<feature type="region of interest" description="Disordered" evidence="1">
    <location>
        <begin position="59"/>
        <end position="187"/>
    </location>
</feature>
<dbReference type="SMART" id="SM00338">
    <property type="entry name" value="BRLZ"/>
    <property type="match status" value="1"/>
</dbReference>
<reference evidence="3 4" key="1">
    <citation type="journal article" date="2024" name="Nat. Commun.">
        <title>Phylogenomics reveals the evolutionary origins of lichenization in chlorophyte algae.</title>
        <authorList>
            <person name="Puginier C."/>
            <person name="Libourel C."/>
            <person name="Otte J."/>
            <person name="Skaloud P."/>
            <person name="Haon M."/>
            <person name="Grisel S."/>
            <person name="Petersen M."/>
            <person name="Berrin J.G."/>
            <person name="Delaux P.M."/>
            <person name="Dal Grande F."/>
            <person name="Keller J."/>
        </authorList>
    </citation>
    <scope>NUCLEOTIDE SEQUENCE [LARGE SCALE GENOMIC DNA]</scope>
    <source>
        <strain evidence="3 4">SAG 216-7</strain>
    </source>
</reference>
<evidence type="ECO:0000313" key="4">
    <source>
        <dbReference type="Proteomes" id="UP001491310"/>
    </source>
</evidence>
<feature type="compositionally biased region" description="Low complexity" evidence="1">
    <location>
        <begin position="98"/>
        <end position="118"/>
    </location>
</feature>
<name>A0ABR2Z3B9_9CHLO</name>
<feature type="compositionally biased region" description="Polar residues" evidence="1">
    <location>
        <begin position="241"/>
        <end position="255"/>
    </location>
</feature>
<feature type="region of interest" description="Disordered" evidence="1">
    <location>
        <begin position="1"/>
        <end position="46"/>
    </location>
</feature>
<gene>
    <name evidence="3" type="ORF">WJX75_006003</name>
</gene>
<feature type="region of interest" description="Disordered" evidence="1">
    <location>
        <begin position="219"/>
        <end position="263"/>
    </location>
</feature>
<dbReference type="InterPro" id="IPR046347">
    <property type="entry name" value="bZIP_sf"/>
</dbReference>
<dbReference type="Pfam" id="PF00170">
    <property type="entry name" value="bZIP_1"/>
    <property type="match status" value="1"/>
</dbReference>
<accession>A0ABR2Z3B9</accession>
<protein>
    <recommendedName>
        <fullName evidence="2">BZIP domain-containing protein</fullName>
    </recommendedName>
</protein>
<feature type="compositionally biased region" description="Basic and acidic residues" evidence="1">
    <location>
        <begin position="175"/>
        <end position="187"/>
    </location>
</feature>
<proteinExistence type="predicted"/>
<dbReference type="SUPFAM" id="SSF57959">
    <property type="entry name" value="Leucine zipper domain"/>
    <property type="match status" value="1"/>
</dbReference>
<dbReference type="InterPro" id="IPR004827">
    <property type="entry name" value="bZIP"/>
</dbReference>
<feature type="compositionally biased region" description="Low complexity" evidence="1">
    <location>
        <begin position="69"/>
        <end position="82"/>
    </location>
</feature>
<evidence type="ECO:0000256" key="1">
    <source>
        <dbReference type="SAM" id="MobiDB-lite"/>
    </source>
</evidence>
<evidence type="ECO:0000259" key="2">
    <source>
        <dbReference type="PROSITE" id="PS50217"/>
    </source>
</evidence>
<sequence length="363" mass="38605">MKGGRKPWEPPVGRGSTEQRSQAPADWSLLEPYEEGRAGDLPTDDRALFGDFASRLLEDAERIGPPVSSQRASRQLRLRGAGQQASPDSLGEEGHRSAAGAALEAGVAYGEAGPSAAGHAEESGEAAQEEVGKERTGKKRGKKKLPVPDLDAIKDPFERRRQRRLVKNRNTAAASRERKQREFDELNSRTDALMEDNANLQRLLDSRNLEIARLHRQISGLTRGSPPGNHAPGGGHGSNSRGVPSGQSLQQQRGESISLGAAASQPPAAAGWAAAAQRPQLNLTASRAGSVPGFVEGVDGQYLRLRPGHMLPGMTLPMEVDQGSVHQAVHGPERESRSTGSGRAEGQGQGQGLWHSDGALESP</sequence>
<dbReference type="PROSITE" id="PS50217">
    <property type="entry name" value="BZIP"/>
    <property type="match status" value="1"/>
</dbReference>
<comment type="caution">
    <text evidence="3">The sequence shown here is derived from an EMBL/GenBank/DDBJ whole genome shotgun (WGS) entry which is preliminary data.</text>
</comment>
<dbReference type="EMBL" id="JALJOT010000001">
    <property type="protein sequence ID" value="KAK9918688.1"/>
    <property type="molecule type" value="Genomic_DNA"/>
</dbReference>
<feature type="domain" description="BZIP" evidence="2">
    <location>
        <begin position="158"/>
        <end position="221"/>
    </location>
</feature>